<reference evidence="3" key="1">
    <citation type="submission" date="2010-07" db="EMBL/GenBank/DDBJ databases">
        <title>The genome sequence of Gaeumannomyces graminis var. tritici strain R3-111a-1.</title>
        <authorList>
            <consortium name="The Broad Institute Genome Sequencing Platform"/>
            <person name="Ma L.-J."/>
            <person name="Dead R."/>
            <person name="Young S."/>
            <person name="Zeng Q."/>
            <person name="Koehrsen M."/>
            <person name="Alvarado L."/>
            <person name="Berlin A."/>
            <person name="Chapman S.B."/>
            <person name="Chen Z."/>
            <person name="Freedman E."/>
            <person name="Gellesch M."/>
            <person name="Goldberg J."/>
            <person name="Griggs A."/>
            <person name="Gujja S."/>
            <person name="Heilman E.R."/>
            <person name="Heiman D."/>
            <person name="Hepburn T."/>
            <person name="Howarth C."/>
            <person name="Jen D."/>
            <person name="Larson L."/>
            <person name="Mehta T."/>
            <person name="Neiman D."/>
            <person name="Pearson M."/>
            <person name="Roberts A."/>
            <person name="Saif S."/>
            <person name="Shea T."/>
            <person name="Shenoy N."/>
            <person name="Sisk P."/>
            <person name="Stolte C."/>
            <person name="Sykes S."/>
            <person name="Walk T."/>
            <person name="White J."/>
            <person name="Yandava C."/>
            <person name="Haas B."/>
            <person name="Nusbaum C."/>
            <person name="Birren B."/>
        </authorList>
    </citation>
    <scope>NUCLEOTIDE SEQUENCE [LARGE SCALE GENOMIC DNA]</scope>
    <source>
        <strain evidence="3">R3-111a-1</strain>
    </source>
</reference>
<organism evidence="1">
    <name type="scientific">Gaeumannomyces tritici (strain R3-111a-1)</name>
    <name type="common">Wheat and barley take-all root rot fungus</name>
    <name type="synonym">Gaeumannomyces graminis var. tritici</name>
    <dbReference type="NCBI Taxonomy" id="644352"/>
    <lineage>
        <taxon>Eukaryota</taxon>
        <taxon>Fungi</taxon>
        <taxon>Dikarya</taxon>
        <taxon>Ascomycota</taxon>
        <taxon>Pezizomycotina</taxon>
        <taxon>Sordariomycetes</taxon>
        <taxon>Sordariomycetidae</taxon>
        <taxon>Magnaporthales</taxon>
        <taxon>Magnaporthaceae</taxon>
        <taxon>Gaeumannomyces</taxon>
    </lineage>
</organism>
<reference evidence="2" key="5">
    <citation type="submission" date="2018-04" db="UniProtKB">
        <authorList>
            <consortium name="EnsemblFungi"/>
        </authorList>
    </citation>
    <scope>IDENTIFICATION</scope>
    <source>
        <strain evidence="2">R3-111a-1</strain>
    </source>
</reference>
<accession>J3PHR7</accession>
<evidence type="ECO:0000313" key="3">
    <source>
        <dbReference type="Proteomes" id="UP000006039"/>
    </source>
</evidence>
<dbReference type="eggNOG" id="KOG0101">
    <property type="taxonomic scope" value="Eukaryota"/>
</dbReference>
<dbReference type="EnsemblFungi" id="EJT69429">
    <property type="protein sequence ID" value="EJT69429"/>
    <property type="gene ID" value="GGTG_13048"/>
</dbReference>
<protein>
    <recommendedName>
        <fullName evidence="4">Hsp70-like protein</fullName>
    </recommendedName>
</protein>
<dbReference type="EMBL" id="GL385404">
    <property type="protein sequence ID" value="EJT69429.1"/>
    <property type="molecule type" value="Genomic_DNA"/>
</dbReference>
<dbReference type="PANTHER" id="PTHR14187">
    <property type="entry name" value="ALPHA KINASE/ELONGATION FACTOR 2 KINASE"/>
    <property type="match status" value="1"/>
</dbReference>
<dbReference type="GeneID" id="20353506"/>
<dbReference type="AlphaFoldDB" id="J3PHR7"/>
<dbReference type="InterPro" id="IPR043129">
    <property type="entry name" value="ATPase_NBD"/>
</dbReference>
<dbReference type="HOGENOM" id="CLU_009958_6_4_1"/>
<keyword evidence="3" id="KW-1185">Reference proteome</keyword>
<sequence>MSFSDQVSRVTNATTLPQSDETDPRFIIAVDYGTTYTGVAWILTKGPDEGPPTLADIKAVQNWGSGIGDKVPSRYTYAPKNGSDWGYGIGEGSYVVRLTKLDLEQPTRLKALEQLVKTLRHAGELEFTEDHVARGEVPRHLTKSSLDVMTAYLKNVAREVHKDIANNRDPAALDEFPIDLVITHPAVWDQRARNLTFRAVTTAFSSVFGGLRRNPGYVRMTTEPEACAMYTLQDARSRSLETMREGECFIVVDAGGGTVDVVSYLVESAHPNMRIARVTEPQGEQCGASQVDRCFLDDFLPARLGEHDYARLMGLRADEEQHGYGTHYVLRRGQIMMLDKFESIKHEFAGRTQRQQLDNALPLPPDLGIQNDPERGIKNGHLMISAADLEKMFSGSVQGTINLIEKQLVQLDTQGYDSRTIVLSGGFSRSRYLHSKIQDRARSRNFTLLRGDDSWTAVAKGAVLMGLGRDCDVPPECVRCPYHVGVVAATRYGLYDYRGTGADHRLYKDSFDEVERARDHVSWLFAKNDLVPTTHSTEKTVRIQRKFLRANRKVGTITVVLSDQVWRTGRPPMPADEAKDVTRREVGINYDLDEAAARYRGGGALYETVADKKSGILYDRVTFVVEISLTQYSGRVRLLLDRGQGIPGLSSGTHHELDVKVLYG</sequence>
<gene>
    <name evidence="2" type="primary">20353506</name>
    <name evidence="1" type="ORF">GGTG_13048</name>
</gene>
<reference evidence="2" key="4">
    <citation type="journal article" date="2015" name="G3 (Bethesda)">
        <title>Genome sequences of three phytopathogenic species of the Magnaporthaceae family of fungi.</title>
        <authorList>
            <person name="Okagaki L.H."/>
            <person name="Nunes C.C."/>
            <person name="Sailsbery J."/>
            <person name="Clay B."/>
            <person name="Brown D."/>
            <person name="John T."/>
            <person name="Oh Y."/>
            <person name="Young N."/>
            <person name="Fitzgerald M."/>
            <person name="Haas B.J."/>
            <person name="Zeng Q."/>
            <person name="Young S."/>
            <person name="Adiconis X."/>
            <person name="Fan L."/>
            <person name="Levin J.Z."/>
            <person name="Mitchell T.K."/>
            <person name="Okubara P.A."/>
            <person name="Farman M.L."/>
            <person name="Kohn L.M."/>
            <person name="Birren B."/>
            <person name="Ma L.-J."/>
            <person name="Dean R.A."/>
        </authorList>
    </citation>
    <scope>NUCLEOTIDE SEQUENCE</scope>
    <source>
        <strain evidence="2">R3-111a-1</strain>
    </source>
</reference>
<dbReference type="Gene3D" id="3.30.420.40">
    <property type="match status" value="2"/>
</dbReference>
<dbReference type="CDD" id="cd10170">
    <property type="entry name" value="ASKHA_NBD_HSP70"/>
    <property type="match status" value="1"/>
</dbReference>
<dbReference type="PANTHER" id="PTHR14187:SF82">
    <property type="entry name" value="FAMILY CHAPERONE, PUTATIVE (AFU_ORTHOLOGUE AFUA_7G08575)-RELATED"/>
    <property type="match status" value="1"/>
</dbReference>
<dbReference type="SUPFAM" id="SSF53067">
    <property type="entry name" value="Actin-like ATPase domain"/>
    <property type="match status" value="2"/>
</dbReference>
<reference evidence="1" key="2">
    <citation type="submission" date="2010-07" db="EMBL/GenBank/DDBJ databases">
        <authorList>
            <consortium name="The Broad Institute Genome Sequencing Platform"/>
            <consortium name="Broad Institute Genome Sequencing Center for Infectious Disease"/>
            <person name="Ma L.-J."/>
            <person name="Dead R."/>
            <person name="Young S."/>
            <person name="Zeng Q."/>
            <person name="Koehrsen M."/>
            <person name="Alvarado L."/>
            <person name="Berlin A."/>
            <person name="Chapman S.B."/>
            <person name="Chen Z."/>
            <person name="Freedman E."/>
            <person name="Gellesch M."/>
            <person name="Goldberg J."/>
            <person name="Griggs A."/>
            <person name="Gujja S."/>
            <person name="Heilman E.R."/>
            <person name="Heiman D."/>
            <person name="Hepburn T."/>
            <person name="Howarth C."/>
            <person name="Jen D."/>
            <person name="Larson L."/>
            <person name="Mehta T."/>
            <person name="Neiman D."/>
            <person name="Pearson M."/>
            <person name="Roberts A."/>
            <person name="Saif S."/>
            <person name="Shea T."/>
            <person name="Shenoy N."/>
            <person name="Sisk P."/>
            <person name="Stolte C."/>
            <person name="Sykes S."/>
            <person name="Walk T."/>
            <person name="White J."/>
            <person name="Yandava C."/>
            <person name="Haas B."/>
            <person name="Nusbaum C."/>
            <person name="Birren B."/>
        </authorList>
    </citation>
    <scope>NUCLEOTIDE SEQUENCE</scope>
    <source>
        <strain evidence="1">R3-111a-1</strain>
    </source>
</reference>
<dbReference type="OrthoDB" id="2963168at2759"/>
<evidence type="ECO:0008006" key="4">
    <source>
        <dbReference type="Google" id="ProtNLM"/>
    </source>
</evidence>
<evidence type="ECO:0000313" key="1">
    <source>
        <dbReference type="EMBL" id="EJT69429.1"/>
    </source>
</evidence>
<dbReference type="Gene3D" id="3.90.640.10">
    <property type="entry name" value="Actin, Chain A, domain 4"/>
    <property type="match status" value="1"/>
</dbReference>
<proteinExistence type="predicted"/>
<dbReference type="Proteomes" id="UP000006039">
    <property type="component" value="Unassembled WGS sequence"/>
</dbReference>
<name>J3PHR7_GAET3</name>
<dbReference type="STRING" id="644352.J3PHR7"/>
<dbReference type="VEuPathDB" id="FungiDB:GGTG_13048"/>
<evidence type="ECO:0000313" key="2">
    <source>
        <dbReference type="EnsemblFungi" id="EJT69429"/>
    </source>
</evidence>
<dbReference type="RefSeq" id="XP_009229214.1">
    <property type="nucleotide sequence ID" value="XM_009230950.1"/>
</dbReference>
<reference evidence="1" key="3">
    <citation type="submission" date="2010-09" db="EMBL/GenBank/DDBJ databases">
        <title>Annotation of Gaeumannomyces graminis var. tritici R3-111a-1.</title>
        <authorList>
            <consortium name="The Broad Institute Genome Sequencing Platform"/>
            <person name="Ma L.-J."/>
            <person name="Dead R."/>
            <person name="Young S.K."/>
            <person name="Zeng Q."/>
            <person name="Gargeya S."/>
            <person name="Fitzgerald M."/>
            <person name="Haas B."/>
            <person name="Abouelleil A."/>
            <person name="Alvarado L."/>
            <person name="Arachchi H.M."/>
            <person name="Berlin A."/>
            <person name="Brown A."/>
            <person name="Chapman S.B."/>
            <person name="Chen Z."/>
            <person name="Dunbar C."/>
            <person name="Freedman E."/>
            <person name="Gearin G."/>
            <person name="Gellesch M."/>
            <person name="Goldberg J."/>
            <person name="Griggs A."/>
            <person name="Gujja S."/>
            <person name="Heiman D."/>
            <person name="Howarth C."/>
            <person name="Larson L."/>
            <person name="Lui A."/>
            <person name="MacDonald P.J.P."/>
            <person name="Mehta T."/>
            <person name="Montmayeur A."/>
            <person name="Murphy C."/>
            <person name="Neiman D."/>
            <person name="Pearson M."/>
            <person name="Priest M."/>
            <person name="Roberts A."/>
            <person name="Saif S."/>
            <person name="Shea T."/>
            <person name="Shenoy N."/>
            <person name="Sisk P."/>
            <person name="Stolte C."/>
            <person name="Sykes S."/>
            <person name="Yandava C."/>
            <person name="Wortman J."/>
            <person name="Nusbaum C."/>
            <person name="Birren B."/>
        </authorList>
    </citation>
    <scope>NUCLEOTIDE SEQUENCE</scope>
    <source>
        <strain evidence="1">R3-111a-1</strain>
    </source>
</reference>